<accession>W7TJ86</accession>
<evidence type="ECO:0000256" key="3">
    <source>
        <dbReference type="ARBA" id="ARBA00022679"/>
    </source>
</evidence>
<keyword evidence="5" id="KW-0819">tRNA processing</keyword>
<sequence>MLTSSPPPPATTTYTPSISTPATDHIDTSASLQAYLAAPLPYAIDDWVKAACPSHGCTAEKRFYCAKCVCWVGVPAGVQVPRLRLPLEVNIIIADNRKKSTAIQVGVVATESVRVWDTWTGGLEELAAEPWEVDETLVLFPSQDAVTLNAMSFEELTVIKRVVVLDSRWNNTTTVLDHPGVRRLTKRVKLKNPPQESLCWRYHSKGEGLLSSAEALYYFFKDYEWLTHRRVKAVHSVTESSGQNEDGEVMLEEIMHIFRLNINVIKESYNKGARKNLPLPMEAAGKARIKAHRSKQRLEAVAKKSKREILQKEGGVHHGSKEAIEDT</sequence>
<proteinExistence type="inferred from homology"/>
<dbReference type="AlphaFoldDB" id="W7TJ86"/>
<comment type="catalytic activity">
    <reaction evidence="11">
        <text>a uridine in tRNA + S-adenosyl-L-methionine = a 3-[(3S)-3-amino-3-carboxypropyl]uridine in tRNA + S-methyl-5'-thioadenosine + H(+)</text>
        <dbReference type="Rhea" id="RHEA:62432"/>
        <dbReference type="Rhea" id="RHEA-COMP:13339"/>
        <dbReference type="Rhea" id="RHEA-COMP:16092"/>
        <dbReference type="ChEBI" id="CHEBI:15378"/>
        <dbReference type="ChEBI" id="CHEBI:17509"/>
        <dbReference type="ChEBI" id="CHEBI:59789"/>
        <dbReference type="ChEBI" id="CHEBI:65315"/>
        <dbReference type="ChEBI" id="CHEBI:82930"/>
        <dbReference type="EC" id="2.5.1.25"/>
    </reaction>
</comment>
<evidence type="ECO:0000256" key="5">
    <source>
        <dbReference type="ARBA" id="ARBA00022694"/>
    </source>
</evidence>
<keyword evidence="3" id="KW-0808">Transferase</keyword>
<feature type="region of interest" description="Disordered" evidence="12">
    <location>
        <begin position="1"/>
        <end position="20"/>
    </location>
</feature>
<evidence type="ECO:0000256" key="2">
    <source>
        <dbReference type="ARBA" id="ARBA00012386"/>
    </source>
</evidence>
<dbReference type="PANTHER" id="PTHR15627">
    <property type="entry name" value="NATURAL KILLER CELL-SPECIFIC ANTIGEN KLIP1"/>
    <property type="match status" value="1"/>
</dbReference>
<evidence type="ECO:0000259" key="13">
    <source>
        <dbReference type="SMART" id="SM01144"/>
    </source>
</evidence>
<reference evidence="14 15" key="1">
    <citation type="journal article" date="2014" name="Mol. Plant">
        <title>Chromosome Scale Genome Assembly and Transcriptome Profiling of Nannochloropsis gaditana in Nitrogen Depletion.</title>
        <authorList>
            <person name="Corteggiani Carpinelli E."/>
            <person name="Telatin A."/>
            <person name="Vitulo N."/>
            <person name="Forcato C."/>
            <person name="D'Angelo M."/>
            <person name="Schiavon R."/>
            <person name="Vezzi A."/>
            <person name="Giacometti G.M."/>
            <person name="Morosinotto T."/>
            <person name="Valle G."/>
        </authorList>
    </citation>
    <scope>NUCLEOTIDE SEQUENCE [LARGE SCALE GENOMIC DNA]</scope>
    <source>
        <strain evidence="14 15">B-31</strain>
    </source>
</reference>
<dbReference type="EC" id="2.5.1.25" evidence="2"/>
<dbReference type="SMART" id="SM01144">
    <property type="entry name" value="DTW"/>
    <property type="match status" value="1"/>
</dbReference>
<evidence type="ECO:0000256" key="12">
    <source>
        <dbReference type="SAM" id="MobiDB-lite"/>
    </source>
</evidence>
<keyword evidence="15" id="KW-1185">Reference proteome</keyword>
<gene>
    <name evidence="14" type="ORF">Naga_100046g39</name>
</gene>
<feature type="compositionally biased region" description="Pro residues" evidence="12">
    <location>
        <begin position="1"/>
        <end position="10"/>
    </location>
</feature>
<dbReference type="EMBL" id="AZIL01000520">
    <property type="protein sequence ID" value="EWM27110.1"/>
    <property type="molecule type" value="Genomic_DNA"/>
</dbReference>
<dbReference type="GO" id="GO:0016432">
    <property type="term" value="F:tRNA-uridine aminocarboxypropyltransferase activity"/>
    <property type="evidence" value="ECO:0007669"/>
    <property type="project" value="UniProtKB-EC"/>
</dbReference>
<dbReference type="InterPro" id="IPR005636">
    <property type="entry name" value="DTW"/>
</dbReference>
<evidence type="ECO:0000256" key="8">
    <source>
        <dbReference type="ARBA" id="ARBA00038290"/>
    </source>
</evidence>
<evidence type="ECO:0000313" key="14">
    <source>
        <dbReference type="EMBL" id="EWM27110.1"/>
    </source>
</evidence>
<dbReference type="GO" id="GO:0005634">
    <property type="term" value="C:nucleus"/>
    <property type="evidence" value="ECO:0007669"/>
    <property type="project" value="UniProtKB-SubCell"/>
</dbReference>
<dbReference type="Proteomes" id="UP000019335">
    <property type="component" value="Chromosome 7"/>
</dbReference>
<dbReference type="Pfam" id="PF03942">
    <property type="entry name" value="DTW"/>
    <property type="match status" value="1"/>
</dbReference>
<comment type="function">
    <text evidence="7">Catalyzes the formation of 3-(3-amino-3-carboxypropyl)uridine (acp3U) at position 20 in the D-loop of several cytoplasmic tRNAs (acp3U(20)).</text>
</comment>
<evidence type="ECO:0000313" key="15">
    <source>
        <dbReference type="Proteomes" id="UP000019335"/>
    </source>
</evidence>
<feature type="domain" description="DTW" evidence="13">
    <location>
        <begin position="61"/>
        <end position="230"/>
    </location>
</feature>
<evidence type="ECO:0000256" key="9">
    <source>
        <dbReference type="ARBA" id="ARBA00039242"/>
    </source>
</evidence>
<dbReference type="InterPro" id="IPR051521">
    <property type="entry name" value="tRNA_Mod/Golgi_Maint"/>
</dbReference>
<feature type="region of interest" description="Disordered" evidence="12">
    <location>
        <begin position="302"/>
        <end position="327"/>
    </location>
</feature>
<evidence type="ECO:0000256" key="6">
    <source>
        <dbReference type="ARBA" id="ARBA00023242"/>
    </source>
</evidence>
<evidence type="ECO:0000256" key="10">
    <source>
        <dbReference type="ARBA" id="ARBA00042508"/>
    </source>
</evidence>
<dbReference type="GO" id="GO:0008033">
    <property type="term" value="P:tRNA processing"/>
    <property type="evidence" value="ECO:0007669"/>
    <property type="project" value="UniProtKB-KW"/>
</dbReference>
<evidence type="ECO:0000256" key="4">
    <source>
        <dbReference type="ARBA" id="ARBA00022691"/>
    </source>
</evidence>
<comment type="caution">
    <text evidence="14">The sequence shown here is derived from an EMBL/GenBank/DDBJ whole genome shotgun (WGS) entry which is preliminary data.</text>
</comment>
<dbReference type="PANTHER" id="PTHR15627:SF8">
    <property type="entry name" value="TRNA-URIDINE AMINOCARBOXYPROPYLTRANSFERASE 1"/>
    <property type="match status" value="1"/>
</dbReference>
<name>W7TJ86_9STRA</name>
<organism evidence="14 15">
    <name type="scientific">Nannochloropsis gaditana</name>
    <dbReference type="NCBI Taxonomy" id="72520"/>
    <lineage>
        <taxon>Eukaryota</taxon>
        <taxon>Sar</taxon>
        <taxon>Stramenopiles</taxon>
        <taxon>Ochrophyta</taxon>
        <taxon>Eustigmatophyceae</taxon>
        <taxon>Eustigmatales</taxon>
        <taxon>Monodopsidaceae</taxon>
        <taxon>Nannochloropsis</taxon>
    </lineage>
</organism>
<keyword evidence="4" id="KW-0949">S-adenosyl-L-methionine</keyword>
<dbReference type="OrthoDB" id="3173at2759"/>
<keyword evidence="6" id="KW-0539">Nucleus</keyword>
<evidence type="ECO:0000256" key="11">
    <source>
        <dbReference type="ARBA" id="ARBA00048718"/>
    </source>
</evidence>
<comment type="similarity">
    <text evidence="8">Belongs to the TDD superfamily. DTWD1 family.</text>
</comment>
<protein>
    <recommendedName>
        <fullName evidence="9">tRNA-uridine aminocarboxypropyltransferase 1</fullName>
        <ecNumber evidence="2">2.5.1.25</ecNumber>
    </recommendedName>
    <alternativeName>
        <fullName evidence="10">DTW domain-containing protein 1</fullName>
    </alternativeName>
</protein>
<comment type="subcellular location">
    <subcellularLocation>
        <location evidence="1">Nucleus</location>
    </subcellularLocation>
</comment>
<evidence type="ECO:0000256" key="1">
    <source>
        <dbReference type="ARBA" id="ARBA00004123"/>
    </source>
</evidence>
<feature type="compositionally biased region" description="Low complexity" evidence="12">
    <location>
        <begin position="11"/>
        <end position="20"/>
    </location>
</feature>
<evidence type="ECO:0000256" key="7">
    <source>
        <dbReference type="ARBA" id="ARBA00037050"/>
    </source>
</evidence>